<proteinExistence type="predicted"/>
<dbReference type="RefSeq" id="WP_277731543.1">
    <property type="nucleotide sequence ID" value="NZ_CP120733.1"/>
</dbReference>
<reference evidence="7 8" key="1">
    <citation type="submission" date="2023-03" db="EMBL/GenBank/DDBJ databases">
        <title>Complete genome sequence of Tepidibacter sp. SWIR-1, isolated from a deep-sea hydrothermal vent.</title>
        <authorList>
            <person name="Li X."/>
        </authorList>
    </citation>
    <scope>NUCLEOTIDE SEQUENCE [LARGE SCALE GENOMIC DNA]</scope>
    <source>
        <strain evidence="7 8">SWIR-1</strain>
    </source>
</reference>
<evidence type="ECO:0000256" key="5">
    <source>
        <dbReference type="ARBA" id="ARBA00023237"/>
    </source>
</evidence>
<dbReference type="EMBL" id="CP120733">
    <property type="protein sequence ID" value="WFD09613.1"/>
    <property type="molecule type" value="Genomic_DNA"/>
</dbReference>
<keyword evidence="6" id="KW-0732">Signal</keyword>
<dbReference type="InterPro" id="IPR051906">
    <property type="entry name" value="TolC-like"/>
</dbReference>
<evidence type="ECO:0000256" key="3">
    <source>
        <dbReference type="ARBA" id="ARBA00022692"/>
    </source>
</evidence>
<keyword evidence="2" id="KW-1134">Transmembrane beta strand</keyword>
<comment type="subcellular location">
    <subcellularLocation>
        <location evidence="1">Cell outer membrane</location>
    </subcellularLocation>
</comment>
<evidence type="ECO:0000256" key="6">
    <source>
        <dbReference type="SAM" id="SignalP"/>
    </source>
</evidence>
<dbReference type="Gene3D" id="1.20.1600.10">
    <property type="entry name" value="Outer membrane efflux proteins (OEP)"/>
    <property type="match status" value="2"/>
</dbReference>
<evidence type="ECO:0000256" key="2">
    <source>
        <dbReference type="ARBA" id="ARBA00022452"/>
    </source>
</evidence>
<evidence type="ECO:0000256" key="1">
    <source>
        <dbReference type="ARBA" id="ARBA00004442"/>
    </source>
</evidence>
<dbReference type="PANTHER" id="PTHR30026:SF20">
    <property type="entry name" value="OUTER MEMBRANE PROTEIN TOLC"/>
    <property type="match status" value="1"/>
</dbReference>
<name>A0ABY8EFU3_9FIRM</name>
<feature type="chain" id="PRO_5046998642" evidence="6">
    <location>
        <begin position="24"/>
        <end position="370"/>
    </location>
</feature>
<dbReference type="PANTHER" id="PTHR30026">
    <property type="entry name" value="OUTER MEMBRANE PROTEIN TOLC"/>
    <property type="match status" value="1"/>
</dbReference>
<keyword evidence="4" id="KW-0472">Membrane</keyword>
<evidence type="ECO:0000256" key="4">
    <source>
        <dbReference type="ARBA" id="ARBA00023136"/>
    </source>
</evidence>
<evidence type="ECO:0000313" key="7">
    <source>
        <dbReference type="EMBL" id="WFD09613.1"/>
    </source>
</evidence>
<sequence length="370" mass="42388">MKKIITGILLVIFTFISSINAYADEKSVEDKINISIEEAIEEAIKNSTELKSSDLDIEIKEIELDEAKHTEKKYDNSDISLGTVEGFQLDANMMSKKAEYALEEEKIKKDYKKEDIKHNVTQAYYGSLNARDYMNVAKDNLENVQRNRDIVNKKYELGVASKSDLIMADISLNEAKASFEKSKTDLEKAYRSLNMILNYPLDTKIELTSSFKQEVFDENLDEDLEKAYESRFDIIQMNHNYELVKLDFETNSIMYPSNTYKYKTKERNLAKIESGLADVKNMVEFDIRGKYDDVINAQNQIELAKANVEKTKEVLRLKEFAYNVELGTLLEVDNALNQLYNSKIALSNAISSYNLAVIDYDKAVSIGTVK</sequence>
<keyword evidence="5" id="KW-0998">Cell outer membrane</keyword>
<keyword evidence="8" id="KW-1185">Reference proteome</keyword>
<evidence type="ECO:0000313" key="8">
    <source>
        <dbReference type="Proteomes" id="UP001222800"/>
    </source>
</evidence>
<gene>
    <name evidence="7" type="ORF">P4S50_14645</name>
</gene>
<accession>A0ABY8EFU3</accession>
<organism evidence="7 8">
    <name type="scientific">Tepidibacter hydrothermalis</name>
    <dbReference type="NCBI Taxonomy" id="3036126"/>
    <lineage>
        <taxon>Bacteria</taxon>
        <taxon>Bacillati</taxon>
        <taxon>Bacillota</taxon>
        <taxon>Clostridia</taxon>
        <taxon>Peptostreptococcales</taxon>
        <taxon>Peptostreptococcaceae</taxon>
        <taxon>Tepidibacter</taxon>
    </lineage>
</organism>
<dbReference type="SUPFAM" id="SSF56954">
    <property type="entry name" value="Outer membrane efflux proteins (OEP)"/>
    <property type="match status" value="1"/>
</dbReference>
<dbReference type="Proteomes" id="UP001222800">
    <property type="component" value="Chromosome"/>
</dbReference>
<protein>
    <submittedName>
        <fullName evidence="7">TolC family protein</fullName>
    </submittedName>
</protein>
<feature type="signal peptide" evidence="6">
    <location>
        <begin position="1"/>
        <end position="23"/>
    </location>
</feature>
<keyword evidence="3" id="KW-0812">Transmembrane</keyword>